<dbReference type="Pfam" id="PF17919">
    <property type="entry name" value="RT_RNaseH_2"/>
    <property type="match status" value="1"/>
</dbReference>
<protein>
    <submittedName>
        <fullName evidence="7">Retrotransposon-related protein</fullName>
    </submittedName>
</protein>
<reference evidence="7" key="1">
    <citation type="submission" date="2020-09" db="EMBL/GenBank/DDBJ databases">
        <title>Genome-Enabled Discovery of Anthraquinone Biosynthesis in Senna tora.</title>
        <authorList>
            <person name="Kang S.-H."/>
            <person name="Pandey R.P."/>
            <person name="Lee C.-M."/>
            <person name="Sim J.-S."/>
            <person name="Jeong J.-T."/>
            <person name="Choi B.-S."/>
            <person name="Jung M."/>
            <person name="Ginzburg D."/>
            <person name="Zhao K."/>
            <person name="Won S.Y."/>
            <person name="Oh T.-J."/>
            <person name="Yu Y."/>
            <person name="Kim N.-H."/>
            <person name="Lee O.R."/>
            <person name="Lee T.-H."/>
            <person name="Bashyal P."/>
            <person name="Kim T.-S."/>
            <person name="Lee W.-H."/>
            <person name="Kawkins C."/>
            <person name="Kim C.-K."/>
            <person name="Kim J.S."/>
            <person name="Ahn B.O."/>
            <person name="Rhee S.Y."/>
            <person name="Sohng J.K."/>
        </authorList>
    </citation>
    <scope>NUCLEOTIDE SEQUENCE</scope>
    <source>
        <tissue evidence="7">Leaf</tissue>
    </source>
</reference>
<dbReference type="InterPro" id="IPR021109">
    <property type="entry name" value="Peptidase_aspartic_dom_sf"/>
</dbReference>
<dbReference type="InterPro" id="IPR043502">
    <property type="entry name" value="DNA/RNA_pol_sf"/>
</dbReference>
<sequence length="380" mass="42258">MVSVSINHSTLTPVSSSTRVKLCFTCDAPYSWSHKCPNLQFMVLQISNDDDGDPTLVDTPPELLPTDPQPSETPAHHLLLNALSGEHVVDTIHFTGVIQGMEIQVLLDWGSLDNFIQPRLVRSLKLAVEPVTLFKVLVGNGHVLTGFSMVWQIPMVIQGHDITISAHVLEVTRADVILGAQWLATLGPLIADYSATTIKFYCAGKFITLQGEPKPIAKMAQFNHLKRLTNTDAISEYFAIQPHHVDTNSSHDHLIQLLPTDIKALLQRFSVIFEVPQATTAFNALKTTITTAPVLVLPDFSKPFTIETDASGMGVGAVLSQHGRPIVFFSKKMFSRMQNRSTYAREMFAITEAVAKFHHYLIGHFFTIRTDQKSLWHHTD</sequence>
<dbReference type="InterPro" id="IPR041577">
    <property type="entry name" value="RT_RNaseH_2"/>
</dbReference>
<dbReference type="CDD" id="cd00303">
    <property type="entry name" value="retropepsin_like"/>
    <property type="match status" value="1"/>
</dbReference>
<evidence type="ECO:0000256" key="4">
    <source>
        <dbReference type="ARBA" id="ARBA00022759"/>
    </source>
</evidence>
<dbReference type="EMBL" id="JAAIUW010000004">
    <property type="protein sequence ID" value="KAF7835758.1"/>
    <property type="molecule type" value="Genomic_DNA"/>
</dbReference>
<dbReference type="Gene3D" id="2.40.70.10">
    <property type="entry name" value="Acid Proteases"/>
    <property type="match status" value="1"/>
</dbReference>
<dbReference type="GO" id="GO:0004519">
    <property type="term" value="F:endonuclease activity"/>
    <property type="evidence" value="ECO:0007669"/>
    <property type="project" value="UniProtKB-KW"/>
</dbReference>
<evidence type="ECO:0000256" key="1">
    <source>
        <dbReference type="ARBA" id="ARBA00022679"/>
    </source>
</evidence>
<evidence type="ECO:0000313" key="8">
    <source>
        <dbReference type="Proteomes" id="UP000634136"/>
    </source>
</evidence>
<dbReference type="CDD" id="cd09274">
    <property type="entry name" value="RNase_HI_RT_Ty3"/>
    <property type="match status" value="1"/>
</dbReference>
<keyword evidence="1" id="KW-0808">Transferase</keyword>
<dbReference type="PANTHER" id="PTHR37984">
    <property type="entry name" value="PROTEIN CBG26694"/>
    <property type="match status" value="1"/>
</dbReference>
<dbReference type="PANTHER" id="PTHR37984:SF5">
    <property type="entry name" value="PROTEIN NYNRIN-LIKE"/>
    <property type="match status" value="1"/>
</dbReference>
<name>A0A834X087_9FABA</name>
<dbReference type="Pfam" id="PF08284">
    <property type="entry name" value="RVP_2"/>
    <property type="match status" value="1"/>
</dbReference>
<keyword evidence="5" id="KW-0511">Multifunctional enzyme</keyword>
<keyword evidence="2" id="KW-0548">Nucleotidyltransferase</keyword>
<evidence type="ECO:0000256" key="2">
    <source>
        <dbReference type="ARBA" id="ARBA00022695"/>
    </source>
</evidence>
<accession>A0A834X087</accession>
<dbReference type="Gene3D" id="3.10.20.370">
    <property type="match status" value="1"/>
</dbReference>
<keyword evidence="8" id="KW-1185">Reference proteome</keyword>
<dbReference type="Proteomes" id="UP000634136">
    <property type="component" value="Unassembled WGS sequence"/>
</dbReference>
<dbReference type="AlphaFoldDB" id="A0A834X087"/>
<dbReference type="GO" id="GO:0016779">
    <property type="term" value="F:nucleotidyltransferase activity"/>
    <property type="evidence" value="ECO:0007669"/>
    <property type="project" value="UniProtKB-KW"/>
</dbReference>
<feature type="domain" description="Reverse transcriptase/retrotransposon-derived protein RNase H-like" evidence="6">
    <location>
        <begin position="277"/>
        <end position="368"/>
    </location>
</feature>
<keyword evidence="3" id="KW-0540">Nuclease</keyword>
<evidence type="ECO:0000313" key="7">
    <source>
        <dbReference type="EMBL" id="KAF7835758.1"/>
    </source>
</evidence>
<evidence type="ECO:0000256" key="3">
    <source>
        <dbReference type="ARBA" id="ARBA00022722"/>
    </source>
</evidence>
<evidence type="ECO:0000259" key="6">
    <source>
        <dbReference type="Pfam" id="PF17919"/>
    </source>
</evidence>
<proteinExistence type="predicted"/>
<evidence type="ECO:0000256" key="5">
    <source>
        <dbReference type="ARBA" id="ARBA00023268"/>
    </source>
</evidence>
<dbReference type="InterPro" id="IPR050951">
    <property type="entry name" value="Retrovirus_Pol_polyprotein"/>
</dbReference>
<comment type="caution">
    <text evidence="7">The sequence shown here is derived from an EMBL/GenBank/DDBJ whole genome shotgun (WGS) entry which is preliminary data.</text>
</comment>
<dbReference type="SUPFAM" id="SSF50630">
    <property type="entry name" value="Acid proteases"/>
    <property type="match status" value="1"/>
</dbReference>
<dbReference type="SUPFAM" id="SSF56672">
    <property type="entry name" value="DNA/RNA polymerases"/>
    <property type="match status" value="1"/>
</dbReference>
<gene>
    <name evidence="7" type="ORF">G2W53_010617</name>
</gene>
<keyword evidence="4" id="KW-0378">Hydrolase</keyword>
<keyword evidence="4" id="KW-0255">Endonuclease</keyword>
<dbReference type="OrthoDB" id="1933597at2759"/>
<organism evidence="7 8">
    <name type="scientific">Senna tora</name>
    <dbReference type="NCBI Taxonomy" id="362788"/>
    <lineage>
        <taxon>Eukaryota</taxon>
        <taxon>Viridiplantae</taxon>
        <taxon>Streptophyta</taxon>
        <taxon>Embryophyta</taxon>
        <taxon>Tracheophyta</taxon>
        <taxon>Spermatophyta</taxon>
        <taxon>Magnoliopsida</taxon>
        <taxon>eudicotyledons</taxon>
        <taxon>Gunneridae</taxon>
        <taxon>Pentapetalae</taxon>
        <taxon>rosids</taxon>
        <taxon>fabids</taxon>
        <taxon>Fabales</taxon>
        <taxon>Fabaceae</taxon>
        <taxon>Caesalpinioideae</taxon>
        <taxon>Cassia clade</taxon>
        <taxon>Senna</taxon>
    </lineage>
</organism>